<comment type="caution">
    <text evidence="1">The sequence shown here is derived from an EMBL/GenBank/DDBJ whole genome shotgun (WGS) entry which is preliminary data.</text>
</comment>
<evidence type="ECO:0000313" key="3">
    <source>
        <dbReference type="EMBL" id="RHZ41546.1"/>
    </source>
</evidence>
<dbReference type="PANTHER" id="PTHR46586:SF3">
    <property type="entry name" value="ANKYRIN REPEAT-CONTAINING PROTEIN"/>
    <property type="match status" value="1"/>
</dbReference>
<organism evidence="1 4">
    <name type="scientific">Aphanomyces astaci</name>
    <name type="common">Crayfish plague agent</name>
    <dbReference type="NCBI Taxonomy" id="112090"/>
    <lineage>
        <taxon>Eukaryota</taxon>
        <taxon>Sar</taxon>
        <taxon>Stramenopiles</taxon>
        <taxon>Oomycota</taxon>
        <taxon>Saprolegniomycetes</taxon>
        <taxon>Saprolegniales</taxon>
        <taxon>Verrucalvaceae</taxon>
        <taxon>Aphanomyces</taxon>
    </lineage>
</organism>
<sequence>MTALTYPNITPNNSSHHHHNTMTAHQIGVVFNPTGGPFTLITSFMRGKRAIDWTDAYAILKAGHSSLLQPSMITPATMDAAAEDGRLDIVQYLHAHHNGVGCTTDAIDFAAGEGHLEVVKFLRQNRSEGCTEQAMNFAAAGGFLDVVEYLYHCTSTYDISHALLYASDFRQKQVVEWLECQPCRRHPLLDSCSMYTHVDVVVAPPRRKTLLGKVKAMLDWNIAPDLAL</sequence>
<evidence type="ECO:0000313" key="4">
    <source>
        <dbReference type="Proteomes" id="UP000266239"/>
    </source>
</evidence>
<dbReference type="InterPro" id="IPR052050">
    <property type="entry name" value="SecEffector_AnkRepeat"/>
</dbReference>
<dbReference type="EMBL" id="QUTF01004608">
    <property type="protein sequence ID" value="RHZ41546.1"/>
    <property type="molecule type" value="Genomic_DNA"/>
</dbReference>
<name>A0A396ZSG5_APHAT</name>
<dbReference type="SUPFAM" id="SSF48403">
    <property type="entry name" value="Ankyrin repeat"/>
    <property type="match status" value="1"/>
</dbReference>
<gene>
    <name evidence="1" type="ORF">DYB25_003287</name>
    <name evidence="3" type="ORF">DYB26_004665</name>
    <name evidence="2" type="ORF">DYB34_002055</name>
</gene>
<evidence type="ECO:0000313" key="1">
    <source>
        <dbReference type="EMBL" id="RHX96537.1"/>
    </source>
</evidence>
<evidence type="ECO:0000313" key="2">
    <source>
        <dbReference type="EMBL" id="RHY67569.1"/>
    </source>
</evidence>
<evidence type="ECO:0000313" key="6">
    <source>
        <dbReference type="Proteomes" id="UP000286510"/>
    </source>
</evidence>
<dbReference type="Proteomes" id="UP000286510">
    <property type="component" value="Unassembled WGS sequence"/>
</dbReference>
<dbReference type="PANTHER" id="PTHR46586">
    <property type="entry name" value="ANKYRIN REPEAT-CONTAINING PROTEIN"/>
    <property type="match status" value="1"/>
</dbReference>
<dbReference type="EMBL" id="QUTA01013343">
    <property type="protein sequence ID" value="RHX96537.1"/>
    <property type="molecule type" value="Genomic_DNA"/>
</dbReference>
<dbReference type="Proteomes" id="UP000283543">
    <property type="component" value="Unassembled WGS sequence"/>
</dbReference>
<dbReference type="Proteomes" id="UP000266239">
    <property type="component" value="Unassembled WGS sequence"/>
</dbReference>
<reference evidence="4 5" key="1">
    <citation type="submission" date="2018-08" db="EMBL/GenBank/DDBJ databases">
        <title>Aphanomyces genome sequencing and annotation.</title>
        <authorList>
            <person name="Minardi D."/>
            <person name="Oidtmann B."/>
            <person name="Van Der Giezen M."/>
            <person name="Studholme D.J."/>
        </authorList>
    </citation>
    <scope>NUCLEOTIDE SEQUENCE [LARGE SCALE GENOMIC DNA]</scope>
    <source>
        <strain evidence="3 6">FDL457</strain>
        <strain evidence="2 5">Si</strain>
        <strain evidence="1 4">Yx</strain>
    </source>
</reference>
<protein>
    <submittedName>
        <fullName evidence="1">Uncharacterized protein</fullName>
    </submittedName>
</protein>
<dbReference type="VEuPathDB" id="FungiDB:H257_13784"/>
<dbReference type="AlphaFoldDB" id="A0A396ZSG5"/>
<accession>A0A396ZSG5</accession>
<dbReference type="EMBL" id="QUTB01003513">
    <property type="protein sequence ID" value="RHY67569.1"/>
    <property type="molecule type" value="Genomic_DNA"/>
</dbReference>
<evidence type="ECO:0000313" key="5">
    <source>
        <dbReference type="Proteomes" id="UP000283543"/>
    </source>
</evidence>
<dbReference type="InterPro" id="IPR002110">
    <property type="entry name" value="Ankyrin_rpt"/>
</dbReference>
<dbReference type="InterPro" id="IPR036770">
    <property type="entry name" value="Ankyrin_rpt-contain_sf"/>
</dbReference>
<proteinExistence type="predicted"/>
<dbReference type="Gene3D" id="1.25.40.20">
    <property type="entry name" value="Ankyrin repeat-containing domain"/>
    <property type="match status" value="1"/>
</dbReference>
<dbReference type="Pfam" id="PF12796">
    <property type="entry name" value="Ank_2"/>
    <property type="match status" value="1"/>
</dbReference>